<dbReference type="EMBL" id="CP086322">
    <property type="protein sequence ID" value="UQA92253.1"/>
    <property type="molecule type" value="Genomic_DNA"/>
</dbReference>
<dbReference type="Gene3D" id="3.40.630.30">
    <property type="match status" value="1"/>
</dbReference>
<dbReference type="RefSeq" id="WP_248863117.1">
    <property type="nucleotide sequence ID" value="NZ_CP086322.1"/>
</dbReference>
<gene>
    <name evidence="2" type="ORF">K9S39_10745</name>
</gene>
<reference evidence="2" key="1">
    <citation type="submission" date="2021-10" db="EMBL/GenBank/DDBJ databases">
        <title>Streptomyces nigrumlapis sp.nov.,an antimicrobial producing actinobacterium isolated from Black Gobi rocks.</title>
        <authorList>
            <person name="Wen Y."/>
            <person name="Zhang W."/>
            <person name="Liu X.G."/>
        </authorList>
    </citation>
    <scope>NUCLEOTIDE SEQUENCE</scope>
    <source>
        <strain evidence="2">ST13-2-2</strain>
    </source>
</reference>
<evidence type="ECO:0000313" key="2">
    <source>
        <dbReference type="EMBL" id="UQA92253.1"/>
    </source>
</evidence>
<evidence type="ECO:0000259" key="1">
    <source>
        <dbReference type="PROSITE" id="PS51186"/>
    </source>
</evidence>
<evidence type="ECO:0000313" key="3">
    <source>
        <dbReference type="Proteomes" id="UP000830115"/>
    </source>
</evidence>
<dbReference type="InterPro" id="IPR000182">
    <property type="entry name" value="GNAT_dom"/>
</dbReference>
<organism evidence="2 3">
    <name type="scientific">Streptomyces halobius</name>
    <dbReference type="NCBI Taxonomy" id="2879846"/>
    <lineage>
        <taxon>Bacteria</taxon>
        <taxon>Bacillati</taxon>
        <taxon>Actinomycetota</taxon>
        <taxon>Actinomycetes</taxon>
        <taxon>Kitasatosporales</taxon>
        <taxon>Streptomycetaceae</taxon>
        <taxon>Streptomyces</taxon>
    </lineage>
</organism>
<dbReference type="SUPFAM" id="SSF55729">
    <property type="entry name" value="Acyl-CoA N-acyltransferases (Nat)"/>
    <property type="match status" value="1"/>
</dbReference>
<sequence>MAAGMERARASGFRSLRLWVVRGNARAQRFYERAGLAPDGSEEAYEVGGISAPELRYWCPLPPGSGPFAPPEA</sequence>
<name>A0ABY4M4R1_9ACTN</name>
<accession>A0ABY4M4R1</accession>
<protein>
    <submittedName>
        <fullName evidence="2">GNAT family N-acetyltransferase</fullName>
    </submittedName>
</protein>
<dbReference type="PROSITE" id="PS51186">
    <property type="entry name" value="GNAT"/>
    <property type="match status" value="1"/>
</dbReference>
<feature type="domain" description="N-acetyltransferase" evidence="1">
    <location>
        <begin position="1"/>
        <end position="62"/>
    </location>
</feature>
<dbReference type="Proteomes" id="UP000830115">
    <property type="component" value="Chromosome"/>
</dbReference>
<keyword evidence="3" id="KW-1185">Reference proteome</keyword>
<dbReference type="InterPro" id="IPR016181">
    <property type="entry name" value="Acyl_CoA_acyltransferase"/>
</dbReference>
<proteinExistence type="predicted"/>